<evidence type="ECO:0000313" key="6">
    <source>
        <dbReference type="Proteomes" id="UP000237889"/>
    </source>
</evidence>
<dbReference type="InterPro" id="IPR002938">
    <property type="entry name" value="FAD-bd"/>
</dbReference>
<organism evidence="5 6">
    <name type="scientific">Phreatobacter cathodiphilus</name>
    <dbReference type="NCBI Taxonomy" id="1868589"/>
    <lineage>
        <taxon>Bacteria</taxon>
        <taxon>Pseudomonadati</taxon>
        <taxon>Pseudomonadota</taxon>
        <taxon>Alphaproteobacteria</taxon>
        <taxon>Hyphomicrobiales</taxon>
        <taxon>Phreatobacteraceae</taxon>
        <taxon>Phreatobacter</taxon>
    </lineage>
</organism>
<keyword evidence="5" id="KW-0503">Monooxygenase</keyword>
<feature type="domain" description="FAD-binding" evidence="4">
    <location>
        <begin position="35"/>
        <end position="370"/>
    </location>
</feature>
<dbReference type="Gene3D" id="3.40.30.120">
    <property type="match status" value="1"/>
</dbReference>
<evidence type="ECO:0000313" key="5">
    <source>
        <dbReference type="EMBL" id="AVO44433.1"/>
    </source>
</evidence>
<dbReference type="GO" id="GO:0016709">
    <property type="term" value="F:oxidoreductase activity, acting on paired donors, with incorporation or reduction of molecular oxygen, NAD(P)H as one donor, and incorporation of one atom of oxygen"/>
    <property type="evidence" value="ECO:0007669"/>
    <property type="project" value="UniProtKB-ARBA"/>
</dbReference>
<dbReference type="GO" id="GO:0071949">
    <property type="term" value="F:FAD binding"/>
    <property type="evidence" value="ECO:0007669"/>
    <property type="project" value="InterPro"/>
</dbReference>
<keyword evidence="3" id="KW-0274">FAD</keyword>
<dbReference type="OrthoDB" id="9791689at2"/>
<dbReference type="InterPro" id="IPR036188">
    <property type="entry name" value="FAD/NAD-bd_sf"/>
</dbReference>
<dbReference type="EMBL" id="CP027668">
    <property type="protein sequence ID" value="AVO44433.1"/>
    <property type="molecule type" value="Genomic_DNA"/>
</dbReference>
<proteinExistence type="predicted"/>
<protein>
    <submittedName>
        <fullName evidence="5">Monooxygenase</fullName>
    </submittedName>
</protein>
<evidence type="ECO:0000259" key="4">
    <source>
        <dbReference type="Pfam" id="PF01494"/>
    </source>
</evidence>
<dbReference type="SUPFAM" id="SSF51905">
    <property type="entry name" value="FAD/NAD(P)-binding domain"/>
    <property type="match status" value="1"/>
</dbReference>
<gene>
    <name evidence="5" type="ORF">C6569_04785</name>
</gene>
<dbReference type="Gene3D" id="3.50.50.60">
    <property type="entry name" value="FAD/NAD(P)-binding domain"/>
    <property type="match status" value="1"/>
</dbReference>
<dbReference type="PRINTS" id="PR00420">
    <property type="entry name" value="RNGMNOXGNASE"/>
</dbReference>
<comment type="cofactor">
    <cofactor evidence="1">
        <name>FAD</name>
        <dbReference type="ChEBI" id="CHEBI:57692"/>
    </cofactor>
</comment>
<name>A0A2S0N925_9HYPH</name>
<keyword evidence="2" id="KW-0285">Flavoprotein</keyword>
<evidence type="ECO:0000256" key="2">
    <source>
        <dbReference type="ARBA" id="ARBA00022630"/>
    </source>
</evidence>
<reference evidence="5 6" key="1">
    <citation type="submission" date="2018-03" db="EMBL/GenBank/DDBJ databases">
        <title>Genome sequencing of Phreatobacter sp.</title>
        <authorList>
            <person name="Kim S.-J."/>
            <person name="Heo J."/>
            <person name="Kwon S.-W."/>
        </authorList>
    </citation>
    <scope>NUCLEOTIDE SEQUENCE [LARGE SCALE GENOMIC DNA]</scope>
    <source>
        <strain evidence="5 6">S-12</strain>
    </source>
</reference>
<dbReference type="Gene3D" id="3.30.70.2450">
    <property type="match status" value="1"/>
</dbReference>
<dbReference type="KEGG" id="phr:C6569_04785"/>
<keyword evidence="6" id="KW-1185">Reference proteome</keyword>
<sequence>MRPEGRGPLDSLYFTYPHFAAARAPELDGDATQHPVVIVGAGPIGMTAALTLARYGVRSLVLDAKPTFNDGSRATCIARSSFHILERVGAVDAFLAKALGWTTGRSSYRGREIYRLTMPDSEDEKFRPMYNLQQQYTEQFLHDACMASGHVAFRWQSEVTATGNRADGVTLTVESPHGSYPLRAAFVLAADGARSALRGQLGLRLKGDNYEGRYVIADVKMAFDHPTERRALFDPASNPGGTVLMHRQPDDIWRVDYQLRPGESPEEAVREATIRARVGAILVDLGHRGPWELEWWSIYTANTLALDDYRQGRVIFIGDSAHIVPIFGVRGLNNGLADAHNIGWKLAYVLRGEAGEALLDSYSPERRGATLDVFANATKSTRFMTPPTRGHRLVREAVLSLALTEDFARGFANPRQMQPYTYAQSPLTPFAARDAEFSAGPVSGAALANVRLGDGFLSDHIGDGFSALIFVDGAISDDVAALVAAMAEREPRLRALVVGGTLEHPCARSLADPGDRLAKAYGAAPGTLYVIRPDLHVAGRWRRAVPAEVLATLDAGLGRPQ</sequence>
<evidence type="ECO:0000256" key="3">
    <source>
        <dbReference type="ARBA" id="ARBA00022827"/>
    </source>
</evidence>
<accession>A0A2S0N925</accession>
<dbReference type="Proteomes" id="UP000237889">
    <property type="component" value="Chromosome"/>
</dbReference>
<dbReference type="NCBIfam" id="NF006002">
    <property type="entry name" value="PRK08132.1"/>
    <property type="match status" value="1"/>
</dbReference>
<keyword evidence="5" id="KW-0560">Oxidoreductase</keyword>
<dbReference type="RefSeq" id="WP_106747763.1">
    <property type="nucleotide sequence ID" value="NZ_CP027668.1"/>
</dbReference>
<dbReference type="AlphaFoldDB" id="A0A2S0N925"/>
<dbReference type="InterPro" id="IPR050641">
    <property type="entry name" value="RIFMO-like"/>
</dbReference>
<dbReference type="PANTHER" id="PTHR43004:SF19">
    <property type="entry name" value="BINDING MONOOXYGENASE, PUTATIVE (JCVI)-RELATED"/>
    <property type="match status" value="1"/>
</dbReference>
<dbReference type="Pfam" id="PF01494">
    <property type="entry name" value="FAD_binding_3"/>
    <property type="match status" value="1"/>
</dbReference>
<evidence type="ECO:0000256" key="1">
    <source>
        <dbReference type="ARBA" id="ARBA00001974"/>
    </source>
</evidence>
<dbReference type="PANTHER" id="PTHR43004">
    <property type="entry name" value="TRK SYSTEM POTASSIUM UPTAKE PROTEIN"/>
    <property type="match status" value="1"/>
</dbReference>